<dbReference type="Proteomes" id="UP000247555">
    <property type="component" value="Unassembled WGS sequence"/>
</dbReference>
<dbReference type="EMBL" id="QJKI01000008">
    <property type="protein sequence ID" value="PXX79191.1"/>
    <property type="molecule type" value="Genomic_DNA"/>
</dbReference>
<accession>A0A318KN45</accession>
<gene>
    <name evidence="2" type="ORF">DFR34_10883</name>
</gene>
<protein>
    <submittedName>
        <fullName evidence="2">Uncharacterized protein</fullName>
    </submittedName>
</protein>
<feature type="region of interest" description="Disordered" evidence="1">
    <location>
        <begin position="58"/>
        <end position="82"/>
    </location>
</feature>
<evidence type="ECO:0000313" key="2">
    <source>
        <dbReference type="EMBL" id="PXX79191.1"/>
    </source>
</evidence>
<keyword evidence="3" id="KW-1185">Reference proteome</keyword>
<evidence type="ECO:0000256" key="1">
    <source>
        <dbReference type="SAM" id="MobiDB-lite"/>
    </source>
</evidence>
<organism evidence="2 3">
    <name type="scientific">Rivihabitans pingtungensis</name>
    <dbReference type="NCBI Taxonomy" id="1054498"/>
    <lineage>
        <taxon>Bacteria</taxon>
        <taxon>Pseudomonadati</taxon>
        <taxon>Pseudomonadota</taxon>
        <taxon>Betaproteobacteria</taxon>
        <taxon>Neisseriales</taxon>
        <taxon>Aquaspirillaceae</taxon>
        <taxon>Rivihabitans</taxon>
    </lineage>
</organism>
<name>A0A318KN45_9NEIS</name>
<evidence type="ECO:0000313" key="3">
    <source>
        <dbReference type="Proteomes" id="UP000247555"/>
    </source>
</evidence>
<proteinExistence type="predicted"/>
<sequence length="82" mass="8534">MPITSATHASSPALHAQLSRCQQQLADWMACPSGKTPEGQRTIASLNTQASELKHALTSTQTSTATPSANPGAVGMQVDTWA</sequence>
<dbReference type="AlphaFoldDB" id="A0A318KN45"/>
<dbReference type="RefSeq" id="WP_146215087.1">
    <property type="nucleotide sequence ID" value="NZ_QJKI01000008.1"/>
</dbReference>
<comment type="caution">
    <text evidence="2">The sequence shown here is derived from an EMBL/GenBank/DDBJ whole genome shotgun (WGS) entry which is preliminary data.</text>
</comment>
<reference evidence="2 3" key="1">
    <citation type="submission" date="2018-05" db="EMBL/GenBank/DDBJ databases">
        <title>Genomic Encyclopedia of Type Strains, Phase IV (KMG-IV): sequencing the most valuable type-strain genomes for metagenomic binning, comparative biology and taxonomic classification.</title>
        <authorList>
            <person name="Goeker M."/>
        </authorList>
    </citation>
    <scope>NUCLEOTIDE SEQUENCE [LARGE SCALE GENOMIC DNA]</scope>
    <source>
        <strain evidence="2 3">DSM 29661</strain>
    </source>
</reference>
<dbReference type="OrthoDB" id="9154555at2"/>
<feature type="compositionally biased region" description="Low complexity" evidence="1">
    <location>
        <begin position="58"/>
        <end position="69"/>
    </location>
</feature>